<evidence type="ECO:0000313" key="1">
    <source>
        <dbReference type="EMBL" id="KAJ0179010.1"/>
    </source>
</evidence>
<dbReference type="Proteomes" id="UP000824533">
    <property type="component" value="Linkage Group LG09"/>
</dbReference>
<proteinExistence type="predicted"/>
<sequence>MLPKDIENKLEPDKVEEPSSLIKGNDESKNQSVVSYEEVLKAAGELGLYQCFLFLATFPFYTFCVFAYYSQIFITEVSPNHWCWIPELQHLSEEERRLLAIPLDENSRFGYSQCYAYDANWTYVLETGLTQNYTWNTIPCQNGWEFNKTEIPYPTITSEMGWVCDKDSYPATAQSLFFVGSIIGGISIGWISDRFGRLPAAIICNVIGCIGGVLSTFARNFIEFVLCRIVMGVSYDNCLMMAYLIVLEYVAPKYRTLFANLSFAIFYSAMVTSLPWIALACGHWKVIALVTSLPLGLAVFTPLILPESPRWLLSVGRVDDAIDKLKRIARINKKDIPPKLISEFKATANIHKDETGSYREIFKRPLLRRSFILIILVYMSCVIVFDALIRSVSLIDFDFFVAFSLLSFTEFPSLIVVAFIMDWLGRRWLTIIVMLISSVFSVLSVYVNTGLQSMICAIIARFAVNMSYNAAMQWSAELLPTPVRGAGVSLIHIFGFVAVFVSPYIVYLNTVYEELPMLIVGATALFGAVVAAFLPETSRLDMPQTFEDAEVMFNNQKLWKLPKKQKKTELYPEVNASFEL</sequence>
<reference evidence="1 2" key="1">
    <citation type="journal article" date="2021" name="Front. Genet.">
        <title>Chromosome-Level Genome Assembly Reveals Significant Gene Expansion in the Toll and IMD Signaling Pathways of Dendrolimus kikuchii.</title>
        <authorList>
            <person name="Zhou J."/>
            <person name="Wu P."/>
            <person name="Xiong Z."/>
            <person name="Liu N."/>
            <person name="Zhao N."/>
            <person name="Ji M."/>
            <person name="Qiu Y."/>
            <person name="Yang B."/>
        </authorList>
    </citation>
    <scope>NUCLEOTIDE SEQUENCE [LARGE SCALE GENOMIC DNA]</scope>
    <source>
        <strain evidence="1">Ann1</strain>
    </source>
</reference>
<organism evidence="1 2">
    <name type="scientific">Dendrolimus kikuchii</name>
    <dbReference type="NCBI Taxonomy" id="765133"/>
    <lineage>
        <taxon>Eukaryota</taxon>
        <taxon>Metazoa</taxon>
        <taxon>Ecdysozoa</taxon>
        <taxon>Arthropoda</taxon>
        <taxon>Hexapoda</taxon>
        <taxon>Insecta</taxon>
        <taxon>Pterygota</taxon>
        <taxon>Neoptera</taxon>
        <taxon>Endopterygota</taxon>
        <taxon>Lepidoptera</taxon>
        <taxon>Glossata</taxon>
        <taxon>Ditrysia</taxon>
        <taxon>Bombycoidea</taxon>
        <taxon>Lasiocampidae</taxon>
        <taxon>Dendrolimus</taxon>
    </lineage>
</organism>
<dbReference type="EMBL" id="CM034395">
    <property type="protein sequence ID" value="KAJ0179010.1"/>
    <property type="molecule type" value="Genomic_DNA"/>
</dbReference>
<evidence type="ECO:0000313" key="2">
    <source>
        <dbReference type="Proteomes" id="UP000824533"/>
    </source>
</evidence>
<gene>
    <name evidence="1" type="ORF">K1T71_005785</name>
</gene>
<keyword evidence="2" id="KW-1185">Reference proteome</keyword>
<name>A0ACC1D563_9NEOP</name>
<comment type="caution">
    <text evidence="1">The sequence shown here is derived from an EMBL/GenBank/DDBJ whole genome shotgun (WGS) entry which is preliminary data.</text>
</comment>
<protein>
    <submittedName>
        <fullName evidence="1">Uncharacterized protein</fullName>
    </submittedName>
</protein>
<accession>A0ACC1D563</accession>